<accession>A0A7W2HIJ5</accession>
<dbReference type="AlphaFoldDB" id="A0A7W2HIJ5"/>
<evidence type="ECO:0000313" key="4">
    <source>
        <dbReference type="Proteomes" id="UP000586976"/>
    </source>
</evidence>
<dbReference type="PANTHER" id="PTHR36151">
    <property type="entry name" value="BLR2777 PROTEIN"/>
    <property type="match status" value="1"/>
</dbReference>
<organism evidence="3 4">
    <name type="scientific">Streptomyces himalayensis subsp. aureolus</name>
    <dbReference type="NCBI Taxonomy" id="2758039"/>
    <lineage>
        <taxon>Bacteria</taxon>
        <taxon>Bacillati</taxon>
        <taxon>Actinomycetota</taxon>
        <taxon>Actinomycetes</taxon>
        <taxon>Kitasatosporales</taxon>
        <taxon>Streptomycetaceae</taxon>
        <taxon>Streptomyces</taxon>
        <taxon>Streptomyces himalayensis</taxon>
    </lineage>
</organism>
<feature type="region of interest" description="Disordered" evidence="1">
    <location>
        <begin position="1"/>
        <end position="81"/>
    </location>
</feature>
<gene>
    <name evidence="3" type="ORF">H1V43_28000</name>
</gene>
<evidence type="ECO:0000313" key="3">
    <source>
        <dbReference type="EMBL" id="MBA4865127.1"/>
    </source>
</evidence>
<comment type="caution">
    <text evidence="3">The sequence shown here is derived from an EMBL/GenBank/DDBJ whole genome shotgun (WGS) entry which is preliminary data.</text>
</comment>
<dbReference type="Pfam" id="PF09995">
    <property type="entry name" value="MPAB_Lcp_cat"/>
    <property type="match status" value="1"/>
</dbReference>
<feature type="compositionally biased region" description="Basic and acidic residues" evidence="1">
    <location>
        <begin position="15"/>
        <end position="41"/>
    </location>
</feature>
<dbReference type="GO" id="GO:0016491">
    <property type="term" value="F:oxidoreductase activity"/>
    <property type="evidence" value="ECO:0007669"/>
    <property type="project" value="InterPro"/>
</dbReference>
<evidence type="ECO:0000256" key="1">
    <source>
        <dbReference type="SAM" id="MobiDB-lite"/>
    </source>
</evidence>
<keyword evidence="4" id="KW-1185">Reference proteome</keyword>
<dbReference type="PANTHER" id="PTHR36151:SF3">
    <property type="entry name" value="ER-BOUND OXYGENASE MPAB_MPAB'_RUBBER OXYGENASE CATALYTIC DOMAIN-CONTAINING PROTEIN"/>
    <property type="match status" value="1"/>
</dbReference>
<evidence type="ECO:0000259" key="2">
    <source>
        <dbReference type="Pfam" id="PF09995"/>
    </source>
</evidence>
<dbReference type="InterPro" id="IPR018713">
    <property type="entry name" value="MPAB/Lcp_cat_dom"/>
</dbReference>
<reference evidence="3 4" key="1">
    <citation type="submission" date="2020-07" db="EMBL/GenBank/DDBJ databases">
        <title>Streptomyces isolated from Indian soil.</title>
        <authorList>
            <person name="Mandal S."/>
            <person name="Maiti P.K."/>
        </authorList>
    </citation>
    <scope>NUCLEOTIDE SEQUENCE [LARGE SCALE GENOMIC DNA]</scope>
    <source>
        <strain evidence="3 4">PSKA54</strain>
    </source>
</reference>
<sequence length="359" mass="40777">MPEDLRAVNRRGGGRRREDRRREDRRGVDRPRPPRETEKPEPAPPANLAPPPGNLAPPPANLAFPPRNPASPPRNLPPPPGGILWDVTGEIRTLLTLPPALALQVAHPAVGAGVDEHSVFRTDPWGRGERSLRSLQLWVYGGQAAAEEGRRLRRLHRTIRGTDAHGCPYHALMPEAYVWVHASGFPVMRHARQYLDRRPYTDAEERQLYAEWLQVGRVLGIRDRDMPQTIEEFWPYYRNMLAEELELTTVAREIVAVDGLVPPPDHVPLPLRLALRALWPVLLPPFVRLRRFVTIGLMPPGAREAIGLPWTPVQERRLRRFGRVVRTVVPLLPERLRYFPLARRARAAHRAATAPRTGR</sequence>
<proteinExistence type="predicted"/>
<dbReference type="Proteomes" id="UP000586976">
    <property type="component" value="Unassembled WGS sequence"/>
</dbReference>
<protein>
    <submittedName>
        <fullName evidence="3">DUF2236 domain-containing protein</fullName>
    </submittedName>
</protein>
<dbReference type="EMBL" id="JACEQY010000037">
    <property type="protein sequence ID" value="MBA4865127.1"/>
    <property type="molecule type" value="Genomic_DNA"/>
</dbReference>
<feature type="domain" description="ER-bound oxygenase mpaB/mpaB'/Rubber oxygenase catalytic" evidence="2">
    <location>
        <begin position="85"/>
        <end position="327"/>
    </location>
</feature>
<name>A0A7W2HIJ5_9ACTN</name>
<feature type="compositionally biased region" description="Pro residues" evidence="1">
    <location>
        <begin position="42"/>
        <end position="81"/>
    </location>
</feature>